<evidence type="ECO:0000313" key="3">
    <source>
        <dbReference type="Proteomes" id="UP000641454"/>
    </source>
</evidence>
<reference evidence="2 3" key="1">
    <citation type="submission" date="2020-08" db="EMBL/GenBank/DDBJ databases">
        <title>Description of novel Flavobacterium F-392 isolate.</title>
        <authorList>
            <person name="Saticioglu I.B."/>
            <person name="Duman M."/>
            <person name="Altun S."/>
        </authorList>
    </citation>
    <scope>NUCLEOTIDE SEQUENCE [LARGE SCALE GENOMIC DNA]</scope>
    <source>
        <strain evidence="2 3">F-392</strain>
    </source>
</reference>
<proteinExistence type="predicted"/>
<sequence>MKNTILTIVLAFFFSSTFANEIQATVVFENFTSRQFTSGEFTIMNSNHKIEIAKAESFTISLPEKGKYNFSFVSDDFFAYVTYPTRLTTKENTITIRLTEKTKLFIDGTIDSVVNSSNTNLSNEQLEQRISKGTLNFIIHGINNSVPEEYVVFKKKYGIGLVKENCLTEPISLKKAVANNRMIFKYLNGKYGTTWLTELEIKPFGLQ</sequence>
<accession>A0A923MYN7</accession>
<protein>
    <recommendedName>
        <fullName evidence="4">DUF4369 domain-containing protein</fullName>
    </recommendedName>
</protein>
<evidence type="ECO:0008006" key="4">
    <source>
        <dbReference type="Google" id="ProtNLM"/>
    </source>
</evidence>
<feature type="chain" id="PRO_5037479498" description="DUF4369 domain-containing protein" evidence="1">
    <location>
        <begin position="20"/>
        <end position="207"/>
    </location>
</feature>
<feature type="signal peptide" evidence="1">
    <location>
        <begin position="1"/>
        <end position="19"/>
    </location>
</feature>
<dbReference type="EMBL" id="JACRUL010000012">
    <property type="protein sequence ID" value="MBC5844176.1"/>
    <property type="molecule type" value="Genomic_DNA"/>
</dbReference>
<dbReference type="AlphaFoldDB" id="A0A923MYN7"/>
<evidence type="ECO:0000313" key="2">
    <source>
        <dbReference type="EMBL" id="MBC5844176.1"/>
    </source>
</evidence>
<comment type="caution">
    <text evidence="2">The sequence shown here is derived from an EMBL/GenBank/DDBJ whole genome shotgun (WGS) entry which is preliminary data.</text>
</comment>
<organism evidence="2 3">
    <name type="scientific">Flavobacterium muglaense</name>
    <dbReference type="NCBI Taxonomy" id="2764716"/>
    <lineage>
        <taxon>Bacteria</taxon>
        <taxon>Pseudomonadati</taxon>
        <taxon>Bacteroidota</taxon>
        <taxon>Flavobacteriia</taxon>
        <taxon>Flavobacteriales</taxon>
        <taxon>Flavobacteriaceae</taxon>
        <taxon>Flavobacterium</taxon>
    </lineage>
</organism>
<dbReference type="RefSeq" id="WP_187017847.1">
    <property type="nucleotide sequence ID" value="NZ_JACRUK010000012.1"/>
</dbReference>
<keyword evidence="3" id="KW-1185">Reference proteome</keyword>
<evidence type="ECO:0000256" key="1">
    <source>
        <dbReference type="SAM" id="SignalP"/>
    </source>
</evidence>
<name>A0A923MYN7_9FLAO</name>
<gene>
    <name evidence="2" type="ORF">H8R25_06975</name>
</gene>
<dbReference type="Proteomes" id="UP000641454">
    <property type="component" value="Unassembled WGS sequence"/>
</dbReference>
<keyword evidence="1" id="KW-0732">Signal</keyword>